<evidence type="ECO:0000259" key="2">
    <source>
        <dbReference type="Pfam" id="PF06713"/>
    </source>
</evidence>
<keyword evidence="1" id="KW-0472">Membrane</keyword>
<evidence type="ECO:0000313" key="3">
    <source>
        <dbReference type="EMBL" id="KAF1015411.1"/>
    </source>
</evidence>
<proteinExistence type="predicted"/>
<dbReference type="AlphaFoldDB" id="A0A833PA34"/>
<accession>A0A833PA34</accession>
<dbReference type="InterPro" id="IPR009589">
    <property type="entry name" value="PH_YyaB-like"/>
</dbReference>
<feature type="domain" description="Uncharacterized protein YyaB-like PH" evidence="2">
    <location>
        <begin position="60"/>
        <end position="135"/>
    </location>
</feature>
<organism evidence="3 4">
    <name type="scientific">Acinetobacter bereziniae</name>
    <name type="common">Acinetobacter genomosp. 10</name>
    <dbReference type="NCBI Taxonomy" id="106648"/>
    <lineage>
        <taxon>Bacteria</taxon>
        <taxon>Pseudomonadati</taxon>
        <taxon>Pseudomonadota</taxon>
        <taxon>Gammaproteobacteria</taxon>
        <taxon>Moraxellales</taxon>
        <taxon>Moraxellaceae</taxon>
        <taxon>Acinetobacter</taxon>
    </lineage>
</organism>
<comment type="caution">
    <text evidence="3">The sequence shown here is derived from an EMBL/GenBank/DDBJ whole genome shotgun (WGS) entry which is preliminary data.</text>
</comment>
<dbReference type="EMBL" id="WNDP01000216">
    <property type="protein sequence ID" value="KAF1015411.1"/>
    <property type="molecule type" value="Genomic_DNA"/>
</dbReference>
<reference evidence="4" key="1">
    <citation type="journal article" date="2020" name="MBio">
        <title>Horizontal gene transfer to a defensive symbiont with a reduced genome amongst a multipartite beetle microbiome.</title>
        <authorList>
            <person name="Waterworth S.C."/>
            <person name="Florez L.V."/>
            <person name="Rees E.R."/>
            <person name="Hertweck C."/>
            <person name="Kaltenpoth M."/>
            <person name="Kwan J.C."/>
        </authorList>
    </citation>
    <scope>NUCLEOTIDE SEQUENCE [LARGE SCALE GENOMIC DNA]</scope>
</reference>
<feature type="transmembrane region" description="Helical" evidence="1">
    <location>
        <begin position="12"/>
        <end position="32"/>
    </location>
</feature>
<evidence type="ECO:0000313" key="4">
    <source>
        <dbReference type="Proteomes" id="UP000490535"/>
    </source>
</evidence>
<dbReference type="GO" id="GO:0030153">
    <property type="term" value="P:bacteriocin immunity"/>
    <property type="evidence" value="ECO:0007669"/>
    <property type="project" value="InterPro"/>
</dbReference>
<feature type="transmembrane region" description="Helical" evidence="1">
    <location>
        <begin position="44"/>
        <end position="64"/>
    </location>
</feature>
<gene>
    <name evidence="3" type="ORF">GAK29_04567</name>
</gene>
<evidence type="ECO:0000256" key="1">
    <source>
        <dbReference type="SAM" id="Phobius"/>
    </source>
</evidence>
<dbReference type="Pfam" id="PF06713">
    <property type="entry name" value="bPH_4"/>
    <property type="match status" value="1"/>
</dbReference>
<sequence>MQKFRSKIDWWVLGFLIAMTGLLIQLLFTMYAKGTMAEYPEHTAVYILTIAVIWWPALNTRYIIQENSLTIHCLFLKWNIPLANIQKMTPSHDSIASPALSLDRLKIEYIKEGEHKQILVSPRNRQAFIEAVQTKQLV</sequence>
<keyword evidence="1" id="KW-0812">Transmembrane</keyword>
<dbReference type="Proteomes" id="UP000490535">
    <property type="component" value="Unassembled WGS sequence"/>
</dbReference>
<keyword evidence="1" id="KW-1133">Transmembrane helix</keyword>
<protein>
    <recommendedName>
        <fullName evidence="2">Uncharacterized protein YyaB-like PH domain-containing protein</fullName>
    </recommendedName>
</protein>
<name>A0A833PA34_ACIBZ</name>